<evidence type="ECO:0000313" key="11">
    <source>
        <dbReference type="EMBL" id="MDV2420282.1"/>
    </source>
</evidence>
<dbReference type="Proteomes" id="UP001185706">
    <property type="component" value="Unassembled WGS sequence"/>
</dbReference>
<keyword evidence="4" id="KW-0808">Transferase</keyword>
<dbReference type="PANTHER" id="PTHR24421">
    <property type="entry name" value="NITRATE/NITRITE SENSOR PROTEIN NARX-RELATED"/>
    <property type="match status" value="1"/>
</dbReference>
<evidence type="ECO:0000256" key="6">
    <source>
        <dbReference type="ARBA" id="ARBA00022777"/>
    </source>
</evidence>
<gene>
    <name evidence="11" type="ORF">RAE03_10960</name>
</gene>
<keyword evidence="5" id="KW-0547">Nucleotide-binding</keyword>
<keyword evidence="8" id="KW-0902">Two-component regulatory system</keyword>
<dbReference type="InterPro" id="IPR050482">
    <property type="entry name" value="Sensor_HK_TwoCompSys"/>
</dbReference>
<dbReference type="InterPro" id="IPR011712">
    <property type="entry name" value="Sig_transdc_His_kin_sub3_dim/P"/>
</dbReference>
<feature type="transmembrane region" description="Helical" evidence="9">
    <location>
        <begin position="146"/>
        <end position="167"/>
    </location>
</feature>
<dbReference type="InterPro" id="IPR036890">
    <property type="entry name" value="HATPase_C_sf"/>
</dbReference>
<dbReference type="GO" id="GO:0005524">
    <property type="term" value="F:ATP binding"/>
    <property type="evidence" value="ECO:0007669"/>
    <property type="project" value="UniProtKB-KW"/>
</dbReference>
<keyword evidence="9" id="KW-1133">Transmembrane helix</keyword>
<proteinExistence type="predicted"/>
<organism evidence="11 12">
    <name type="scientific">Corynebacterium tuberculostearicum</name>
    <dbReference type="NCBI Taxonomy" id="38304"/>
    <lineage>
        <taxon>Bacteria</taxon>
        <taxon>Bacillati</taxon>
        <taxon>Actinomycetota</taxon>
        <taxon>Actinomycetes</taxon>
        <taxon>Mycobacteriales</taxon>
        <taxon>Corynebacteriaceae</taxon>
        <taxon>Corynebacterium</taxon>
    </lineage>
</organism>
<evidence type="ECO:0000256" key="9">
    <source>
        <dbReference type="SAM" id="Phobius"/>
    </source>
</evidence>
<keyword evidence="3" id="KW-0597">Phosphoprotein</keyword>
<dbReference type="EC" id="2.7.13.3" evidence="2"/>
<evidence type="ECO:0000256" key="2">
    <source>
        <dbReference type="ARBA" id="ARBA00012438"/>
    </source>
</evidence>
<reference evidence="11" key="1">
    <citation type="submission" date="2023-08" db="EMBL/GenBank/DDBJ databases">
        <title>Genomic characterization of the C. tuberculostearicum species complex, a ubiquitous member of the human skin microbiome.</title>
        <authorList>
            <person name="Ahmed N."/>
            <person name="Deming C."/>
            <person name="Conlan S."/>
            <person name="Segre J."/>
        </authorList>
    </citation>
    <scope>NUCLEOTIDE SEQUENCE</scope>
    <source>
        <strain evidence="11">CTNIH22</strain>
    </source>
</reference>
<evidence type="ECO:0000259" key="10">
    <source>
        <dbReference type="Pfam" id="PF07730"/>
    </source>
</evidence>
<dbReference type="Gene3D" id="1.20.5.1930">
    <property type="match status" value="1"/>
</dbReference>
<keyword evidence="9" id="KW-0812">Transmembrane</keyword>
<keyword evidence="9" id="KW-0472">Membrane</keyword>
<dbReference type="Gene3D" id="3.30.565.10">
    <property type="entry name" value="Histidine kinase-like ATPase, C-terminal domain"/>
    <property type="match status" value="1"/>
</dbReference>
<accession>A0AAE4NLC8</accession>
<evidence type="ECO:0000256" key="7">
    <source>
        <dbReference type="ARBA" id="ARBA00022840"/>
    </source>
</evidence>
<protein>
    <recommendedName>
        <fullName evidence="2">histidine kinase</fullName>
        <ecNumber evidence="2">2.7.13.3</ecNumber>
    </recommendedName>
</protein>
<name>A0AAE4NLC8_9CORY</name>
<dbReference type="RefSeq" id="WP_316993835.1">
    <property type="nucleotide sequence ID" value="NZ_JAVBIB010000021.1"/>
</dbReference>
<keyword evidence="6 11" id="KW-0418">Kinase</keyword>
<dbReference type="EMBL" id="JAVBIB010000021">
    <property type="protein sequence ID" value="MDV2420282.1"/>
    <property type="molecule type" value="Genomic_DNA"/>
</dbReference>
<feature type="transmembrane region" description="Helical" evidence="9">
    <location>
        <begin position="103"/>
        <end position="126"/>
    </location>
</feature>
<feature type="transmembrane region" description="Helical" evidence="9">
    <location>
        <begin position="20"/>
        <end position="43"/>
    </location>
</feature>
<dbReference type="AlphaFoldDB" id="A0AAE4NLC8"/>
<feature type="transmembrane region" description="Helical" evidence="9">
    <location>
        <begin position="76"/>
        <end position="96"/>
    </location>
</feature>
<evidence type="ECO:0000256" key="8">
    <source>
        <dbReference type="ARBA" id="ARBA00023012"/>
    </source>
</evidence>
<dbReference type="GO" id="GO:0016020">
    <property type="term" value="C:membrane"/>
    <property type="evidence" value="ECO:0007669"/>
    <property type="project" value="InterPro"/>
</dbReference>
<comment type="catalytic activity">
    <reaction evidence="1">
        <text>ATP + protein L-histidine = ADP + protein N-phospho-L-histidine.</text>
        <dbReference type="EC" id="2.7.13.3"/>
    </reaction>
</comment>
<evidence type="ECO:0000256" key="1">
    <source>
        <dbReference type="ARBA" id="ARBA00000085"/>
    </source>
</evidence>
<evidence type="ECO:0000256" key="5">
    <source>
        <dbReference type="ARBA" id="ARBA00022741"/>
    </source>
</evidence>
<dbReference type="GO" id="GO:0000155">
    <property type="term" value="F:phosphorelay sensor kinase activity"/>
    <property type="evidence" value="ECO:0007669"/>
    <property type="project" value="InterPro"/>
</dbReference>
<dbReference type="PANTHER" id="PTHR24421:SF10">
    <property type="entry name" value="NITRATE_NITRITE SENSOR PROTEIN NARQ"/>
    <property type="match status" value="1"/>
</dbReference>
<dbReference type="CDD" id="cd16917">
    <property type="entry name" value="HATPase_UhpB-NarQ-NarX-like"/>
    <property type="match status" value="1"/>
</dbReference>
<evidence type="ECO:0000256" key="3">
    <source>
        <dbReference type="ARBA" id="ARBA00022553"/>
    </source>
</evidence>
<keyword evidence="7" id="KW-0067">ATP-binding</keyword>
<dbReference type="SUPFAM" id="SSF55874">
    <property type="entry name" value="ATPase domain of HSP90 chaperone/DNA topoisomerase II/histidine kinase"/>
    <property type="match status" value="1"/>
</dbReference>
<dbReference type="Pfam" id="PF07730">
    <property type="entry name" value="HisKA_3"/>
    <property type="match status" value="1"/>
</dbReference>
<evidence type="ECO:0000313" key="12">
    <source>
        <dbReference type="Proteomes" id="UP001185706"/>
    </source>
</evidence>
<feature type="domain" description="Signal transduction histidine kinase subgroup 3 dimerisation and phosphoacceptor" evidence="10">
    <location>
        <begin position="206"/>
        <end position="271"/>
    </location>
</feature>
<evidence type="ECO:0000256" key="4">
    <source>
        <dbReference type="ARBA" id="ARBA00022679"/>
    </source>
</evidence>
<sequence>MPSRARHIAPSTYVASTHDVAMLVQPFLAFFSPVAVFMVLAIVRWDTPQAMIPQLVALALYLGSEIWWSHAVKKRLPLIAATWCFAASALVVFLTADNSSSLVVIWLGVVAVVIVQSLRAGIIYGLIPVLTVAGVHVVSGSSLGRIITETLASFSLIAIGVFLARLARTAATDAVEKTHRAAELADANEQLRRSIETARELTLSEERGRIAAALHDGLGHRLTAISMSLDFSQRMIAKNPQRAAEEIAHARNTTIAALDDMRTVVRALHPIRLESEGFYDALTALGNSFSSTALTVEVEVASNAPELTPPVENFLLAAAQEALTNVVRHSASTTTARMSVNFDSDLNVITMSVSDNGAGSDDSQAGFGIRSLQERAEALGGRVLVSGHGGIADGFLLSIELPVTSCQQKDRSTYD</sequence>
<dbReference type="GO" id="GO:0046983">
    <property type="term" value="F:protein dimerization activity"/>
    <property type="evidence" value="ECO:0007669"/>
    <property type="project" value="InterPro"/>
</dbReference>
<comment type="caution">
    <text evidence="11">The sequence shown here is derived from an EMBL/GenBank/DDBJ whole genome shotgun (WGS) entry which is preliminary data.</text>
</comment>